<name>A0A2S6F2B4_LEGPN</name>
<dbReference type="NCBIfam" id="TIGR04336">
    <property type="entry name" value="AmmeMemoSam_B"/>
    <property type="match status" value="1"/>
</dbReference>
<evidence type="ECO:0000313" key="4">
    <source>
        <dbReference type="EMBL" id="PPK31582.1"/>
    </source>
</evidence>
<dbReference type="AlphaFoldDB" id="A0A2S6F2B4"/>
<dbReference type="Gene3D" id="3.30.700.20">
    <property type="entry name" value="Hypothetical protein ph0010, domain 1"/>
    <property type="match status" value="1"/>
</dbReference>
<evidence type="ECO:0000256" key="2">
    <source>
        <dbReference type="HAMAP-Rule" id="MF_00055"/>
    </source>
</evidence>
<evidence type="ECO:0000259" key="3">
    <source>
        <dbReference type="PROSITE" id="PS51112"/>
    </source>
</evidence>
<dbReference type="InterPro" id="IPR002733">
    <property type="entry name" value="AMMECR1_domain"/>
</dbReference>
<dbReference type="Pfam" id="PF01871">
    <property type="entry name" value="AMMECR1"/>
    <property type="match status" value="1"/>
</dbReference>
<reference evidence="4 5" key="1">
    <citation type="submission" date="2018-02" db="EMBL/GenBank/DDBJ databases">
        <title>Draft genome sequences of four Legionella pneumophila clinical strains isolated in Ontario.</title>
        <authorList>
            <person name="Fortuna A."/>
            <person name="Ramnarine R."/>
            <person name="Li A."/>
            <person name="Frantz C."/>
            <person name="Mallo G."/>
        </authorList>
    </citation>
    <scope>NUCLEOTIDE SEQUENCE [LARGE SCALE GENOMIC DNA]</scope>
    <source>
        <strain evidence="4 5">LG61</strain>
    </source>
</reference>
<dbReference type="InterPro" id="IPR023473">
    <property type="entry name" value="AMMECR1"/>
</dbReference>
<gene>
    <name evidence="4" type="ORF">C3928_06005</name>
</gene>
<dbReference type="InterPro" id="IPR027485">
    <property type="entry name" value="AMMECR1_N"/>
</dbReference>
<evidence type="ECO:0000313" key="5">
    <source>
        <dbReference type="Proteomes" id="UP000239239"/>
    </source>
</evidence>
<sequence>MFRSVVVSVRQPAVAGYFYPDDPLILKQTVLDFLDKAPIHKPAPKAILVPHAGYVYSGSVAASAYASLRDKKDSINKIIILGPAHRLYFKGIAYDPVDKFATPLGEIEQDKELLTQIIDLPYVYSLPEAHQNEHCLEVQLPFCQMIFSKFKILPLVVGETNPQDVARLIKRIWGGDDTLLIISSDLSHYLPYHIAQREDKKTCLSIDTLNAEEILHDAACGYFPLRGFLYFARQNHIYSRLLDLRNSGDTAGDKERVVGYAAYHFYQKLKFSEHCADELKYIAKETIRLQTEENKALTINYNDYSQLLQIRVPTFITLKKNGMLRGCMGSLIAKERLADNVIYNSIRAASADPRFPQIKPSELKELALTISLIKPLSPLHFANEEELKSQLQIGIDGLVLICGSYQATFLPSVWESIKTKDEFINHLKLKMGLSENFWSSEMRALRYSTEIIK</sequence>
<organism evidence="4 5">
    <name type="scientific">Legionella pneumophila</name>
    <dbReference type="NCBI Taxonomy" id="446"/>
    <lineage>
        <taxon>Bacteria</taxon>
        <taxon>Pseudomonadati</taxon>
        <taxon>Pseudomonadota</taxon>
        <taxon>Gammaproteobacteria</taxon>
        <taxon>Legionellales</taxon>
        <taxon>Legionellaceae</taxon>
        <taxon>Legionella</taxon>
    </lineage>
</organism>
<dbReference type="Proteomes" id="UP000239239">
    <property type="component" value="Unassembled WGS sequence"/>
</dbReference>
<accession>A0A2S6F2B4</accession>
<dbReference type="CDD" id="cd07361">
    <property type="entry name" value="MEMO_like"/>
    <property type="match status" value="1"/>
</dbReference>
<dbReference type="Pfam" id="PF01875">
    <property type="entry name" value="Memo"/>
    <property type="match status" value="1"/>
</dbReference>
<feature type="domain" description="AMMECR1" evidence="3">
    <location>
        <begin position="274"/>
        <end position="453"/>
    </location>
</feature>
<dbReference type="Gene3D" id="3.40.830.10">
    <property type="entry name" value="LigB-like"/>
    <property type="match status" value="1"/>
</dbReference>
<protein>
    <recommendedName>
        <fullName evidence="2">MEMO1 family protein C3928_06005</fullName>
    </recommendedName>
</protein>
<evidence type="ECO:0000256" key="1">
    <source>
        <dbReference type="ARBA" id="ARBA00006315"/>
    </source>
</evidence>
<dbReference type="EMBL" id="PQWY01000010">
    <property type="protein sequence ID" value="PPK31582.1"/>
    <property type="molecule type" value="Genomic_DNA"/>
</dbReference>
<dbReference type="OrthoDB" id="9782820at2"/>
<dbReference type="Gene3D" id="3.30.1490.150">
    <property type="entry name" value="Hypothetical protein ph0010, domain 2"/>
    <property type="match status" value="1"/>
</dbReference>
<proteinExistence type="inferred from homology"/>
<dbReference type="PANTHER" id="PTHR11060:SF0">
    <property type="entry name" value="PROTEIN MEMO1"/>
    <property type="match status" value="1"/>
</dbReference>
<dbReference type="InterPro" id="IPR027623">
    <property type="entry name" value="AmmeMemoSam_A"/>
</dbReference>
<comment type="caution">
    <text evidence="4">The sequence shown here is derived from an EMBL/GenBank/DDBJ whole genome shotgun (WGS) entry which is preliminary data.</text>
</comment>
<dbReference type="NCBIfam" id="TIGR04335">
    <property type="entry name" value="AmmeMemoSam_A"/>
    <property type="match status" value="1"/>
</dbReference>
<dbReference type="NCBIfam" id="TIGR00296">
    <property type="entry name" value="TIGR00296 family protein"/>
    <property type="match status" value="1"/>
</dbReference>
<dbReference type="PANTHER" id="PTHR11060">
    <property type="entry name" value="PROTEIN MEMO1"/>
    <property type="match status" value="1"/>
</dbReference>
<dbReference type="PROSITE" id="PS51112">
    <property type="entry name" value="AMMECR1"/>
    <property type="match status" value="1"/>
</dbReference>
<comment type="similarity">
    <text evidence="1 2">Belongs to the MEMO1 family.</text>
</comment>
<dbReference type="SUPFAM" id="SSF143447">
    <property type="entry name" value="AMMECR1-like"/>
    <property type="match status" value="1"/>
</dbReference>
<dbReference type="InterPro" id="IPR002737">
    <property type="entry name" value="MEMO1_fam"/>
</dbReference>
<dbReference type="HAMAP" id="MF_00055">
    <property type="entry name" value="MEMO1"/>
    <property type="match status" value="1"/>
</dbReference>
<dbReference type="InterPro" id="IPR036071">
    <property type="entry name" value="AMMECR1_dom_sf"/>
</dbReference>